<dbReference type="EMBL" id="BAABHS010000010">
    <property type="protein sequence ID" value="GAA4966195.1"/>
    <property type="molecule type" value="Genomic_DNA"/>
</dbReference>
<evidence type="ECO:0000256" key="1">
    <source>
        <dbReference type="SAM" id="MobiDB-lite"/>
    </source>
</evidence>
<name>A0ABP9HB39_9ACTN</name>
<dbReference type="Proteomes" id="UP001500466">
    <property type="component" value="Unassembled WGS sequence"/>
</dbReference>
<feature type="transmembrane region" description="Helical" evidence="2">
    <location>
        <begin position="353"/>
        <end position="383"/>
    </location>
</feature>
<sequence length="523" mass="54684">MSTTETTASPHPQPTGYTSPLSRGRDGFRQLLHAEWTKLRTVRRWSLTLLGAVLATILASLLSAQGNQTSGGEDTIAVSADGTTVRDNFRFVHQSLTGDGSVTVRVAGIVPAPGRNADRPPILSPWTKAGLIAKASTVPGTGYAAIMLTPGHGVRFQHDFTGDTAGSSAGTAAPRWLRLTRTGALLTGYESTDGATWHKVGSAKPAGLSDTIEVGMFTTSPEAVTMNRSFSSTEVNGELGMATATFDHYTADGRVTGTLRPDDVRRAASSPNGPFPGMPSNTSTADNGTYTITAAGDIAPLEPDMDPVQQGLRGTMTGLIPLAALGVLFITAEFRRGMILTTFTASPRRGRVLAAKAVVLGAVTFVAGLLAALVSFGITRGILRGNGFKPPMFPEARWSDGSVLRALVGTGVLMALVTVCALAVGTLLRNTAAGIAVVVVVMVLPQILISGLPLGAARFLVQSTPMAGFSIQNTTHRVPQVDNVCLPEEGCYTYGPYAGLGVLAAYTAVLLALAVWQLRRRKV</sequence>
<evidence type="ECO:0000313" key="3">
    <source>
        <dbReference type="EMBL" id="GAA4966195.1"/>
    </source>
</evidence>
<protein>
    <recommendedName>
        <fullName evidence="5">ABC-type transport system involved in multi-copper enzyme maturation, permease component</fullName>
    </recommendedName>
</protein>
<feature type="region of interest" description="Disordered" evidence="1">
    <location>
        <begin position="1"/>
        <end position="23"/>
    </location>
</feature>
<feature type="transmembrane region" description="Helical" evidence="2">
    <location>
        <begin position="497"/>
        <end position="516"/>
    </location>
</feature>
<keyword evidence="2" id="KW-0812">Transmembrane</keyword>
<evidence type="ECO:0008006" key="5">
    <source>
        <dbReference type="Google" id="ProtNLM"/>
    </source>
</evidence>
<evidence type="ECO:0000313" key="4">
    <source>
        <dbReference type="Proteomes" id="UP001500466"/>
    </source>
</evidence>
<keyword evidence="2" id="KW-1133">Transmembrane helix</keyword>
<comment type="caution">
    <text evidence="3">The sequence shown here is derived from an EMBL/GenBank/DDBJ whole genome shotgun (WGS) entry which is preliminary data.</text>
</comment>
<keyword evidence="2" id="KW-0472">Membrane</keyword>
<reference evidence="4" key="1">
    <citation type="journal article" date="2019" name="Int. J. Syst. Evol. Microbiol.">
        <title>The Global Catalogue of Microorganisms (GCM) 10K type strain sequencing project: providing services to taxonomists for standard genome sequencing and annotation.</title>
        <authorList>
            <consortium name="The Broad Institute Genomics Platform"/>
            <consortium name="The Broad Institute Genome Sequencing Center for Infectious Disease"/>
            <person name="Wu L."/>
            <person name="Ma J."/>
        </authorList>
    </citation>
    <scope>NUCLEOTIDE SEQUENCE [LARGE SCALE GENOMIC DNA]</scope>
    <source>
        <strain evidence="4">JCM 17986</strain>
    </source>
</reference>
<feature type="transmembrane region" description="Helical" evidence="2">
    <location>
        <begin position="311"/>
        <end position="332"/>
    </location>
</feature>
<dbReference type="RefSeq" id="WP_345676279.1">
    <property type="nucleotide sequence ID" value="NZ_BAABHS010000010.1"/>
</dbReference>
<accession>A0ABP9HB39</accession>
<dbReference type="Gene3D" id="2.60.120.200">
    <property type="match status" value="1"/>
</dbReference>
<dbReference type="Pfam" id="PF12679">
    <property type="entry name" value="ABC2_membrane_2"/>
    <property type="match status" value="1"/>
</dbReference>
<proteinExistence type="predicted"/>
<feature type="transmembrane region" description="Helical" evidence="2">
    <location>
        <begin position="403"/>
        <end position="428"/>
    </location>
</feature>
<feature type="transmembrane region" description="Helical" evidence="2">
    <location>
        <begin position="435"/>
        <end position="456"/>
    </location>
</feature>
<organism evidence="3 4">
    <name type="scientific">Yinghuangia aomiensis</name>
    <dbReference type="NCBI Taxonomy" id="676205"/>
    <lineage>
        <taxon>Bacteria</taxon>
        <taxon>Bacillati</taxon>
        <taxon>Actinomycetota</taxon>
        <taxon>Actinomycetes</taxon>
        <taxon>Kitasatosporales</taxon>
        <taxon>Streptomycetaceae</taxon>
        <taxon>Yinghuangia</taxon>
    </lineage>
</organism>
<evidence type="ECO:0000256" key="2">
    <source>
        <dbReference type="SAM" id="Phobius"/>
    </source>
</evidence>
<feature type="compositionally biased region" description="Polar residues" evidence="1">
    <location>
        <begin position="1"/>
        <end position="21"/>
    </location>
</feature>
<keyword evidence="4" id="KW-1185">Reference proteome</keyword>
<gene>
    <name evidence="3" type="ORF">GCM10023205_33460</name>
</gene>